<dbReference type="EMBL" id="NIVC01002547">
    <property type="protein sequence ID" value="PAA57012.1"/>
    <property type="molecule type" value="Genomic_DNA"/>
</dbReference>
<dbReference type="AlphaFoldDB" id="A0A267E8J6"/>
<accession>A0A267E8J6</accession>
<name>A0A267E8J6_9PLAT</name>
<dbReference type="SUPFAM" id="SSF52047">
    <property type="entry name" value="RNI-like"/>
    <property type="match status" value="2"/>
</dbReference>
<dbReference type="PANTHER" id="PTHR38926:SF5">
    <property type="entry name" value="F-BOX AND LEUCINE-RICH REPEAT PROTEIN 6"/>
    <property type="match status" value="1"/>
</dbReference>
<evidence type="ECO:0000256" key="1">
    <source>
        <dbReference type="ARBA" id="ARBA00022786"/>
    </source>
</evidence>
<dbReference type="InterPro" id="IPR006553">
    <property type="entry name" value="Leu-rich_rpt_Cys-con_subtyp"/>
</dbReference>
<feature type="domain" description="H15" evidence="4">
    <location>
        <begin position="10"/>
        <end position="87"/>
    </location>
</feature>
<dbReference type="SMART" id="SM00367">
    <property type="entry name" value="LRR_CC"/>
    <property type="match status" value="4"/>
</dbReference>
<dbReference type="GO" id="GO:0003677">
    <property type="term" value="F:DNA binding"/>
    <property type="evidence" value="ECO:0007669"/>
    <property type="project" value="InterPro"/>
</dbReference>
<dbReference type="CDD" id="cd00073">
    <property type="entry name" value="H15"/>
    <property type="match status" value="1"/>
</dbReference>
<dbReference type="InterPro" id="IPR001810">
    <property type="entry name" value="F-box_dom"/>
</dbReference>
<evidence type="ECO:0000313" key="5">
    <source>
        <dbReference type="EMBL" id="PAA57012.1"/>
    </source>
</evidence>
<dbReference type="OrthoDB" id="10257471at2759"/>
<reference evidence="5 6" key="1">
    <citation type="submission" date="2017-06" db="EMBL/GenBank/DDBJ databases">
        <title>A platform for efficient transgenesis in Macrostomum lignano, a flatworm model organism for stem cell research.</title>
        <authorList>
            <person name="Berezikov E."/>
        </authorList>
    </citation>
    <scope>NUCLEOTIDE SEQUENCE [LARGE SCALE GENOMIC DNA]</scope>
    <source>
        <strain evidence="5">DV1</strain>
        <tissue evidence="5">Whole organism</tissue>
    </source>
</reference>
<gene>
    <name evidence="5" type="ORF">BOX15_Mlig022843g1</name>
</gene>
<feature type="compositionally biased region" description="Low complexity" evidence="2">
    <location>
        <begin position="86"/>
        <end position="104"/>
    </location>
</feature>
<comment type="caution">
    <text evidence="5">The sequence shown here is derived from an EMBL/GenBank/DDBJ whole genome shotgun (WGS) entry which is preliminary data.</text>
</comment>
<dbReference type="PANTHER" id="PTHR38926">
    <property type="entry name" value="F-BOX DOMAIN CONTAINING PROTEIN, EXPRESSED"/>
    <property type="match status" value="1"/>
</dbReference>
<dbReference type="SMART" id="SM00526">
    <property type="entry name" value="H15"/>
    <property type="match status" value="1"/>
</dbReference>
<dbReference type="GO" id="GO:0000786">
    <property type="term" value="C:nucleosome"/>
    <property type="evidence" value="ECO:0007669"/>
    <property type="project" value="InterPro"/>
</dbReference>
<dbReference type="Proteomes" id="UP000215902">
    <property type="component" value="Unassembled WGS sequence"/>
</dbReference>
<dbReference type="InterPro" id="IPR036047">
    <property type="entry name" value="F-box-like_dom_sf"/>
</dbReference>
<dbReference type="Pfam" id="PF00538">
    <property type="entry name" value="Linker_histone"/>
    <property type="match status" value="1"/>
</dbReference>
<dbReference type="SUPFAM" id="SSF46785">
    <property type="entry name" value="Winged helix' DNA-binding domain"/>
    <property type="match status" value="1"/>
</dbReference>
<organism evidence="5 6">
    <name type="scientific">Macrostomum lignano</name>
    <dbReference type="NCBI Taxonomy" id="282301"/>
    <lineage>
        <taxon>Eukaryota</taxon>
        <taxon>Metazoa</taxon>
        <taxon>Spiralia</taxon>
        <taxon>Lophotrochozoa</taxon>
        <taxon>Platyhelminthes</taxon>
        <taxon>Rhabditophora</taxon>
        <taxon>Macrostomorpha</taxon>
        <taxon>Macrostomida</taxon>
        <taxon>Macrostomidae</taxon>
        <taxon>Macrostomum</taxon>
    </lineage>
</organism>
<feature type="non-terminal residue" evidence="5">
    <location>
        <position position="1"/>
    </location>
</feature>
<evidence type="ECO:0008006" key="7">
    <source>
        <dbReference type="Google" id="ProtNLM"/>
    </source>
</evidence>
<dbReference type="InterPro" id="IPR005818">
    <property type="entry name" value="Histone_H1/H5_H15"/>
</dbReference>
<keyword evidence="6" id="KW-1185">Reference proteome</keyword>
<dbReference type="SMART" id="SM00256">
    <property type="entry name" value="FBOX"/>
    <property type="match status" value="1"/>
</dbReference>
<dbReference type="PROSITE" id="PS50181">
    <property type="entry name" value="FBOX"/>
    <property type="match status" value="1"/>
</dbReference>
<protein>
    <recommendedName>
        <fullName evidence="7">F-box domain-containing protein</fullName>
    </recommendedName>
</protein>
<dbReference type="InterPro" id="IPR032675">
    <property type="entry name" value="LRR_dom_sf"/>
</dbReference>
<feature type="domain" description="F-box" evidence="3">
    <location>
        <begin position="126"/>
        <end position="172"/>
    </location>
</feature>
<keyword evidence="1" id="KW-0833">Ubl conjugation pathway</keyword>
<evidence type="ECO:0000259" key="3">
    <source>
        <dbReference type="PROSITE" id="PS50181"/>
    </source>
</evidence>
<proteinExistence type="predicted"/>
<dbReference type="SUPFAM" id="SSF81383">
    <property type="entry name" value="F-box domain"/>
    <property type="match status" value="1"/>
</dbReference>
<evidence type="ECO:0000313" key="6">
    <source>
        <dbReference type="Proteomes" id="UP000215902"/>
    </source>
</evidence>
<dbReference type="Gene3D" id="1.20.1280.50">
    <property type="match status" value="1"/>
</dbReference>
<dbReference type="Gene3D" id="1.10.10.10">
    <property type="entry name" value="Winged helix-like DNA-binding domain superfamily/Winged helix DNA-binding domain"/>
    <property type="match status" value="1"/>
</dbReference>
<dbReference type="GO" id="GO:0006334">
    <property type="term" value="P:nucleosome assembly"/>
    <property type="evidence" value="ECO:0007669"/>
    <property type="project" value="InterPro"/>
</dbReference>
<dbReference type="InterPro" id="IPR036390">
    <property type="entry name" value="WH_DNA-bd_sf"/>
</dbReference>
<evidence type="ECO:0000256" key="2">
    <source>
        <dbReference type="SAM" id="MobiDB-lite"/>
    </source>
</evidence>
<sequence>LSALLAINAMKFSTREMVFSAIRSHTGKSGASLMAIKKYIIEHFMLAIDRRLAGRIRSILRNSVINGTLVRVGGRGRGACGSFRLSRGSAGPAGPAARSSRPASTARKFGPIQEPKSSISSEGGGRDPSEQLPQALMIRILSELDQPSRMKCALVSRAWHELVMQPLVWRRLHLYYDCLGKPGVASRLSRWLSPTLVQVVSDGSIDLNIVLADCPRLQLLTLRSEHCEYYAEGNPLIAAVKGCPRLRCLRVLDCDSLLTPDTLSGLLTGCPRLDHLELDDERKLFLSSTVFSDAAACAQPFCKLLASLTSLRLPNFLESSRPVAAAVSENWPNCTNLVCLDVASATESDLLAAISGLPSLQELSERLLAITDQLAASGIPAAVRRSGCRLRSLQLEQCSPLSARGLRALLTAWPGLLSLRLRNCQQLGAEGYLLASGVATLTELELTGPAWPGLRDADLASQPLPSGLKKLLLSSNGWPFGVTGLGLRAGLATCRDLTHLTVDLPCHDELLPALLTQLPRLRCLRLADCSGLTSRAWQGLSNLRIPADSWPDLHELHLHQCRSLTDEALANLCDTPAVRGLRHLELHSSRLLGPVALPMIAEACPWLAVLELKNCRMHAAWLAVMFTRDPHMFGFHRTQIRLSAGDY</sequence>
<dbReference type="PROSITE" id="PS51504">
    <property type="entry name" value="H15"/>
    <property type="match status" value="1"/>
</dbReference>
<dbReference type="STRING" id="282301.A0A267E8J6"/>
<feature type="region of interest" description="Disordered" evidence="2">
    <location>
        <begin position="84"/>
        <end position="128"/>
    </location>
</feature>
<evidence type="ECO:0000259" key="4">
    <source>
        <dbReference type="PROSITE" id="PS51504"/>
    </source>
</evidence>
<dbReference type="InterPro" id="IPR036388">
    <property type="entry name" value="WH-like_DNA-bd_sf"/>
</dbReference>
<dbReference type="Gene3D" id="3.80.10.10">
    <property type="entry name" value="Ribonuclease Inhibitor"/>
    <property type="match status" value="2"/>
</dbReference>
<dbReference type="Pfam" id="PF12937">
    <property type="entry name" value="F-box-like"/>
    <property type="match status" value="1"/>
</dbReference>